<dbReference type="GO" id="GO:0009007">
    <property type="term" value="F:site-specific DNA-methyltransferase (adenine-specific) activity"/>
    <property type="evidence" value="ECO:0007669"/>
    <property type="project" value="UniProtKB-EC"/>
</dbReference>
<reference evidence="8" key="1">
    <citation type="journal article" date="2014" name="Front. Microbiol.">
        <title>High frequency of phylogenetically diverse reductive dehalogenase-homologous genes in deep subseafloor sedimentary metagenomes.</title>
        <authorList>
            <person name="Kawai M."/>
            <person name="Futagami T."/>
            <person name="Toyoda A."/>
            <person name="Takaki Y."/>
            <person name="Nishi S."/>
            <person name="Hori S."/>
            <person name="Arai W."/>
            <person name="Tsubouchi T."/>
            <person name="Morono Y."/>
            <person name="Uchiyama I."/>
            <person name="Ito T."/>
            <person name="Fujiyama A."/>
            <person name="Inagaki F."/>
            <person name="Takami H."/>
        </authorList>
    </citation>
    <scope>NUCLEOTIDE SEQUENCE</scope>
    <source>
        <strain evidence="8">Expedition CK06-06</strain>
    </source>
</reference>
<name>X1FHV8_9ZZZZ</name>
<sequence length="239" mass="28356">RIDGERFPIEQNVLRGDGWIFRDKTDERIVAKIEEQPNIVLDELTESISEGIVTGKNQVFLLPIDTADKLGFEKELLKPAIQGKQIQQYFHEPVQNVVIYPYRSKENYTELIPDEDLAHLFPITWRYLSSHRQNLKGRKYFDESSKGWYELWCERNFRQQATDKIIVPELASRNRFAYCEKSTFYLDTVCGIIPKNKDFKTYLYLLGLLNSSLLEFYYKKCKKDIENWWAKKNYLSCPN</sequence>
<dbReference type="PANTHER" id="PTHR33841:SF6">
    <property type="entry name" value="TYPE II METHYLTRANSFERASE M.HINDII"/>
    <property type="match status" value="1"/>
</dbReference>
<dbReference type="GO" id="GO:0032259">
    <property type="term" value="P:methylation"/>
    <property type="evidence" value="ECO:0007669"/>
    <property type="project" value="UniProtKB-KW"/>
</dbReference>
<comment type="caution">
    <text evidence="8">The sequence shown here is derived from an EMBL/GenBank/DDBJ whole genome shotgun (WGS) entry which is preliminary data.</text>
</comment>
<evidence type="ECO:0000256" key="4">
    <source>
        <dbReference type="ARBA" id="ARBA00022747"/>
    </source>
</evidence>
<evidence type="ECO:0000256" key="5">
    <source>
        <dbReference type="ARBA" id="ARBA00023125"/>
    </source>
</evidence>
<dbReference type="PANTHER" id="PTHR33841">
    <property type="entry name" value="DNA METHYLTRANSFERASE YEEA-RELATED"/>
    <property type="match status" value="1"/>
</dbReference>
<dbReference type="InterPro" id="IPR025931">
    <property type="entry name" value="TaqI_C"/>
</dbReference>
<keyword evidence="2" id="KW-0489">Methyltransferase</keyword>
<protein>
    <recommendedName>
        <fullName evidence="1">site-specific DNA-methyltransferase (adenine-specific)</fullName>
        <ecNumber evidence="1">2.1.1.72</ecNumber>
    </recommendedName>
</protein>
<gene>
    <name evidence="8" type="ORF">S03H2_08912</name>
</gene>
<evidence type="ECO:0000313" key="8">
    <source>
        <dbReference type="EMBL" id="GAH20378.1"/>
    </source>
</evidence>
<evidence type="ECO:0000256" key="3">
    <source>
        <dbReference type="ARBA" id="ARBA00022679"/>
    </source>
</evidence>
<keyword evidence="3" id="KW-0808">Transferase</keyword>
<evidence type="ECO:0000256" key="2">
    <source>
        <dbReference type="ARBA" id="ARBA00022603"/>
    </source>
</evidence>
<dbReference type="Pfam" id="PF12950">
    <property type="entry name" value="TaqI_C"/>
    <property type="match status" value="1"/>
</dbReference>
<evidence type="ECO:0000256" key="1">
    <source>
        <dbReference type="ARBA" id="ARBA00011900"/>
    </source>
</evidence>
<dbReference type="AlphaFoldDB" id="X1FHV8"/>
<accession>X1FHV8</accession>
<feature type="non-terminal residue" evidence="8">
    <location>
        <position position="1"/>
    </location>
</feature>
<comment type="catalytic activity">
    <reaction evidence="6">
        <text>a 2'-deoxyadenosine in DNA + S-adenosyl-L-methionine = an N(6)-methyl-2'-deoxyadenosine in DNA + S-adenosyl-L-homocysteine + H(+)</text>
        <dbReference type="Rhea" id="RHEA:15197"/>
        <dbReference type="Rhea" id="RHEA-COMP:12418"/>
        <dbReference type="Rhea" id="RHEA-COMP:12419"/>
        <dbReference type="ChEBI" id="CHEBI:15378"/>
        <dbReference type="ChEBI" id="CHEBI:57856"/>
        <dbReference type="ChEBI" id="CHEBI:59789"/>
        <dbReference type="ChEBI" id="CHEBI:90615"/>
        <dbReference type="ChEBI" id="CHEBI:90616"/>
        <dbReference type="EC" id="2.1.1.72"/>
    </reaction>
</comment>
<dbReference type="EC" id="2.1.1.72" evidence="1"/>
<dbReference type="GO" id="GO:0003677">
    <property type="term" value="F:DNA binding"/>
    <property type="evidence" value="ECO:0007669"/>
    <property type="project" value="UniProtKB-KW"/>
</dbReference>
<feature type="domain" description="TaqI-like C-terminal specificity" evidence="7">
    <location>
        <begin position="123"/>
        <end position="227"/>
    </location>
</feature>
<dbReference type="GO" id="GO:0009307">
    <property type="term" value="P:DNA restriction-modification system"/>
    <property type="evidence" value="ECO:0007669"/>
    <property type="project" value="UniProtKB-KW"/>
</dbReference>
<organism evidence="8">
    <name type="scientific">marine sediment metagenome</name>
    <dbReference type="NCBI Taxonomy" id="412755"/>
    <lineage>
        <taxon>unclassified sequences</taxon>
        <taxon>metagenomes</taxon>
        <taxon>ecological metagenomes</taxon>
    </lineage>
</organism>
<keyword evidence="5" id="KW-0238">DNA-binding</keyword>
<keyword evidence="4" id="KW-0680">Restriction system</keyword>
<proteinExistence type="predicted"/>
<evidence type="ECO:0000256" key="6">
    <source>
        <dbReference type="ARBA" id="ARBA00047942"/>
    </source>
</evidence>
<evidence type="ECO:0000259" key="7">
    <source>
        <dbReference type="Pfam" id="PF12950"/>
    </source>
</evidence>
<dbReference type="EMBL" id="BARU01004424">
    <property type="protein sequence ID" value="GAH20378.1"/>
    <property type="molecule type" value="Genomic_DNA"/>
</dbReference>
<dbReference type="InterPro" id="IPR050953">
    <property type="entry name" value="N4_N6_ade-DNA_methylase"/>
</dbReference>